<dbReference type="Gene3D" id="3.30.1520.10">
    <property type="entry name" value="Phox-like domain"/>
    <property type="match status" value="1"/>
</dbReference>
<dbReference type="Pfam" id="PF09325">
    <property type="entry name" value="Vps5"/>
    <property type="match status" value="1"/>
</dbReference>
<dbReference type="InterPro" id="IPR053055">
    <property type="entry name" value="VPS17"/>
</dbReference>
<dbReference type="OrthoDB" id="9976382at2759"/>
<dbReference type="InterPro" id="IPR001683">
    <property type="entry name" value="PX_dom"/>
</dbReference>
<comment type="subunit">
    <text evidence="6">Component of the retromer complex.</text>
</comment>
<dbReference type="Pfam" id="PF00787">
    <property type="entry name" value="PX"/>
    <property type="match status" value="1"/>
</dbReference>
<dbReference type="EMBL" id="KZ805320">
    <property type="protein sequence ID" value="PVI04615.1"/>
    <property type="molecule type" value="Genomic_DNA"/>
</dbReference>
<dbReference type="InterPro" id="IPR036871">
    <property type="entry name" value="PX_dom_sf"/>
</dbReference>
<dbReference type="GO" id="GO:0030905">
    <property type="term" value="C:retromer, tubulation complex"/>
    <property type="evidence" value="ECO:0007669"/>
    <property type="project" value="TreeGrafter"/>
</dbReference>
<sequence length="600" mass="65539">MDYSTSDPDHPAGSDPWASSPQQSRSTFAQPPTSDIPSSPLPPQASPYGDGSDHYGYLGSNRPESRPSTAGENGDAPPSAHDETASPQHHPQQQQPAHPAANTQPGQQGQQSQQPQRYHGNRPQRQQPQYKLQAKVTGLERTGKKDPILKFDVYTNLPKFRTTQFRDVRRQHSEFVKLGEHLISACPEAMVPAVPPATTAAGAGTDEDEARVKASIQRWLNVVCSNEVLIRDEEMVFFVESDFGYSPVIRRKQPATGVRRKVIKQFAPPPDDTPELAEARPIVKAFYLGTMETEQRVEKVVKSRRNLGVAETDLGHKLAAMHVQETHPGLSLAYRKLGKVIQAMGDYHAAQGTAEATTLGDPLQYHSSDAFIVKETLTNRHIILRELLQAQASTKSKLSAADRLKASSSVKRDKVDEAIQALDEARSHENYLVQKSQRVTANLLQEQRKWFARTSADMKHALREYVVRQIEAERRTLATLESVRPDIRAIDASGGLSRLGREAHPPQRRIALASSQGPKGDAWSGVPRRPGDGLNRSVSGGGFAGSGVPGAVSDEQDEGVGGTGEGGVGRRRAGSKVDIDDDEDRIDAKNAASRLATSTF</sequence>
<dbReference type="PANTHER" id="PTHR47433">
    <property type="entry name" value="VACUOLAR PROTEIN SORTING-ASSOCIATED PROTEIN 17"/>
    <property type="match status" value="1"/>
</dbReference>
<dbReference type="FunFam" id="1.20.1270.60:FF:000046">
    <property type="entry name" value="Vacuolar protein sorting-associated protein 17"/>
    <property type="match status" value="1"/>
</dbReference>
<feature type="compositionally biased region" description="Low complexity" evidence="7">
    <location>
        <begin position="87"/>
        <end position="116"/>
    </location>
</feature>
<comment type="similarity">
    <text evidence="4 6">Belongs to the VPS17 family.</text>
</comment>
<reference evidence="10 11" key="1">
    <citation type="journal article" date="2018" name="Sci. Rep.">
        <title>Comparative genomics provides insights into the lifestyle and reveals functional heterogeneity of dark septate endophytic fungi.</title>
        <authorList>
            <person name="Knapp D.G."/>
            <person name="Nemeth J.B."/>
            <person name="Barry K."/>
            <person name="Hainaut M."/>
            <person name="Henrissat B."/>
            <person name="Johnson J."/>
            <person name="Kuo A."/>
            <person name="Lim J.H.P."/>
            <person name="Lipzen A."/>
            <person name="Nolan M."/>
            <person name="Ohm R.A."/>
            <person name="Tamas L."/>
            <person name="Grigoriev I.V."/>
            <person name="Spatafora J.W."/>
            <person name="Nagy L.G."/>
            <person name="Kovacs G.M."/>
        </authorList>
    </citation>
    <scope>NUCLEOTIDE SEQUENCE [LARGE SCALE GENOMIC DNA]</scope>
    <source>
        <strain evidence="10 11">DSE2036</strain>
    </source>
</reference>
<feature type="region of interest" description="Disordered" evidence="7">
    <location>
        <begin position="512"/>
        <end position="600"/>
    </location>
</feature>
<dbReference type="GO" id="GO:0006886">
    <property type="term" value="P:intracellular protein transport"/>
    <property type="evidence" value="ECO:0007669"/>
    <property type="project" value="TreeGrafter"/>
</dbReference>
<feature type="domain" description="PX" evidence="8">
    <location>
        <begin position="166"/>
        <end position="241"/>
    </location>
</feature>
<dbReference type="GO" id="GO:0042147">
    <property type="term" value="P:retrograde transport, endosome to Golgi"/>
    <property type="evidence" value="ECO:0007669"/>
    <property type="project" value="InterPro"/>
</dbReference>
<dbReference type="PANTHER" id="PTHR47433:SF1">
    <property type="entry name" value="VACUOLAR PROTEIN SORTING-ASSOCIATED PROTEIN 17"/>
    <property type="match status" value="1"/>
</dbReference>
<accession>A0A2V1E5K0</accession>
<dbReference type="InterPro" id="IPR015404">
    <property type="entry name" value="Vps5_C"/>
</dbReference>
<evidence type="ECO:0000256" key="6">
    <source>
        <dbReference type="PIRNR" id="PIRNR011791"/>
    </source>
</evidence>
<keyword evidence="11" id="KW-1185">Reference proteome</keyword>
<evidence type="ECO:0000256" key="4">
    <source>
        <dbReference type="ARBA" id="ARBA00060860"/>
    </source>
</evidence>
<dbReference type="GO" id="GO:0005829">
    <property type="term" value="C:cytosol"/>
    <property type="evidence" value="ECO:0007669"/>
    <property type="project" value="GOC"/>
</dbReference>
<evidence type="ECO:0000313" key="11">
    <source>
        <dbReference type="Proteomes" id="UP000244855"/>
    </source>
</evidence>
<evidence type="ECO:0000256" key="1">
    <source>
        <dbReference type="ARBA" id="ARBA00022448"/>
    </source>
</evidence>
<keyword evidence="2 6" id="KW-0653">Protein transport</keyword>
<keyword evidence="1 6" id="KW-0813">Transport</keyword>
<comment type="function">
    <text evidence="6">Component of the membrane-associated retromer complex which is essential in endosome-to-Golgi retrograde transport.</text>
</comment>
<keyword evidence="3" id="KW-0175">Coiled coil</keyword>
<evidence type="ECO:0000256" key="5">
    <source>
        <dbReference type="ARBA" id="ARBA00073022"/>
    </source>
</evidence>
<dbReference type="AlphaFoldDB" id="A0A2V1E5K0"/>
<feature type="compositionally biased region" description="Gly residues" evidence="7">
    <location>
        <begin position="539"/>
        <end position="548"/>
    </location>
</feature>
<dbReference type="CDD" id="cd06891">
    <property type="entry name" value="PX_Vps17p"/>
    <property type="match status" value="1"/>
</dbReference>
<dbReference type="GO" id="GO:0032266">
    <property type="term" value="F:phosphatidylinositol-3-phosphate binding"/>
    <property type="evidence" value="ECO:0007669"/>
    <property type="project" value="TreeGrafter"/>
</dbReference>
<dbReference type="InterPro" id="IPR014461">
    <property type="entry name" value="Retromer_complex_Vps17"/>
</dbReference>
<name>A0A2V1E5K0_9PLEO</name>
<dbReference type="InterPro" id="IPR037907">
    <property type="entry name" value="Vps17_PX"/>
</dbReference>
<dbReference type="GO" id="GO:0005768">
    <property type="term" value="C:endosome"/>
    <property type="evidence" value="ECO:0007669"/>
    <property type="project" value="TreeGrafter"/>
</dbReference>
<evidence type="ECO:0000259" key="9">
    <source>
        <dbReference type="Pfam" id="PF09325"/>
    </source>
</evidence>
<organism evidence="10 11">
    <name type="scientific">Periconia macrospinosa</name>
    <dbReference type="NCBI Taxonomy" id="97972"/>
    <lineage>
        <taxon>Eukaryota</taxon>
        <taxon>Fungi</taxon>
        <taxon>Dikarya</taxon>
        <taxon>Ascomycota</taxon>
        <taxon>Pezizomycotina</taxon>
        <taxon>Dothideomycetes</taxon>
        <taxon>Pleosporomycetidae</taxon>
        <taxon>Pleosporales</taxon>
        <taxon>Massarineae</taxon>
        <taxon>Periconiaceae</taxon>
        <taxon>Periconia</taxon>
    </lineage>
</organism>
<dbReference type="Gene3D" id="1.20.1270.60">
    <property type="entry name" value="Arfaptin homology (AH) domain/BAR domain"/>
    <property type="match status" value="1"/>
</dbReference>
<evidence type="ECO:0000313" key="10">
    <source>
        <dbReference type="EMBL" id="PVI04615.1"/>
    </source>
</evidence>
<dbReference type="InterPro" id="IPR027267">
    <property type="entry name" value="AH/BAR_dom_sf"/>
</dbReference>
<evidence type="ECO:0000256" key="7">
    <source>
        <dbReference type="SAM" id="MobiDB-lite"/>
    </source>
</evidence>
<dbReference type="PIRSF" id="PIRSF011791">
    <property type="entry name" value="Vps17"/>
    <property type="match status" value="1"/>
</dbReference>
<proteinExistence type="inferred from homology"/>
<dbReference type="FunFam" id="3.30.1520.10:FF:000034">
    <property type="entry name" value="Vacuolar protein sorting-associated protein 17"/>
    <property type="match status" value="1"/>
</dbReference>
<dbReference type="STRING" id="97972.A0A2V1E5K0"/>
<feature type="region of interest" description="Disordered" evidence="7">
    <location>
        <begin position="1"/>
        <end position="131"/>
    </location>
</feature>
<dbReference type="Proteomes" id="UP000244855">
    <property type="component" value="Unassembled WGS sequence"/>
</dbReference>
<evidence type="ECO:0000256" key="3">
    <source>
        <dbReference type="ARBA" id="ARBA00023054"/>
    </source>
</evidence>
<feature type="compositionally biased region" description="Polar residues" evidence="7">
    <location>
        <begin position="17"/>
        <end position="37"/>
    </location>
</feature>
<feature type="domain" description="Sorting nexin/Vps5-like C-terminal" evidence="9">
    <location>
        <begin position="296"/>
        <end position="479"/>
    </location>
</feature>
<dbReference type="SUPFAM" id="SSF64268">
    <property type="entry name" value="PX domain"/>
    <property type="match status" value="1"/>
</dbReference>
<protein>
    <recommendedName>
        <fullName evidence="5 6">Vacuolar protein sorting-associated protein 17</fullName>
    </recommendedName>
</protein>
<gene>
    <name evidence="10" type="ORF">DM02DRAFT_611436</name>
</gene>
<evidence type="ECO:0000259" key="8">
    <source>
        <dbReference type="Pfam" id="PF00787"/>
    </source>
</evidence>
<evidence type="ECO:0000256" key="2">
    <source>
        <dbReference type="ARBA" id="ARBA00022927"/>
    </source>
</evidence>